<feature type="compositionally biased region" description="Basic residues" evidence="1">
    <location>
        <begin position="185"/>
        <end position="197"/>
    </location>
</feature>
<sequence>CRSQTPRSIGLSPDCPLSRVRRAWTTPSLATQSRSRSLPRITGGRWRDWSGSGLAPGGSTPSDRRTCLIRRTRDDPPRSGYGSASPGAAISPGNSWNRSTARASSPTTSSVRGKAFTTSHTTAAISRWSIASVHSRPGASGASSRANGWGRTTSRSLRLIKRRRRCSRPTSSRRTSSTRNPSRGTRLRLKRSTHASA</sequence>
<organism evidence="2">
    <name type="scientific">uncultured Thermomicrobiales bacterium</name>
    <dbReference type="NCBI Taxonomy" id="1645740"/>
    <lineage>
        <taxon>Bacteria</taxon>
        <taxon>Pseudomonadati</taxon>
        <taxon>Thermomicrobiota</taxon>
        <taxon>Thermomicrobia</taxon>
        <taxon>Thermomicrobiales</taxon>
        <taxon>environmental samples</taxon>
    </lineage>
</organism>
<feature type="non-terminal residue" evidence="2">
    <location>
        <position position="1"/>
    </location>
</feature>
<feature type="compositionally biased region" description="Low complexity" evidence="1">
    <location>
        <begin position="168"/>
        <end position="184"/>
    </location>
</feature>
<reference evidence="2" key="1">
    <citation type="submission" date="2020-02" db="EMBL/GenBank/DDBJ databases">
        <authorList>
            <person name="Meier V. D."/>
        </authorList>
    </citation>
    <scope>NUCLEOTIDE SEQUENCE</scope>
    <source>
        <strain evidence="2">AVDCRST_MAG33</strain>
    </source>
</reference>
<feature type="compositionally biased region" description="Low complexity" evidence="1">
    <location>
        <begin position="98"/>
        <end position="110"/>
    </location>
</feature>
<feature type="compositionally biased region" description="Basic residues" evidence="1">
    <location>
        <begin position="158"/>
        <end position="167"/>
    </location>
</feature>
<feature type="compositionally biased region" description="Low complexity" evidence="1">
    <location>
        <begin position="135"/>
        <end position="157"/>
    </location>
</feature>
<name>A0A6J4U8L3_9BACT</name>
<gene>
    <name evidence="2" type="ORF">AVDCRST_MAG33-222</name>
</gene>
<feature type="region of interest" description="Disordered" evidence="1">
    <location>
        <begin position="1"/>
        <end position="116"/>
    </location>
</feature>
<feature type="compositionally biased region" description="Basic and acidic residues" evidence="1">
    <location>
        <begin position="62"/>
        <end position="77"/>
    </location>
</feature>
<dbReference type="EMBL" id="CADCWK010000018">
    <property type="protein sequence ID" value="CAA9543255.1"/>
    <property type="molecule type" value="Genomic_DNA"/>
</dbReference>
<accession>A0A6J4U8L3</accession>
<feature type="non-terminal residue" evidence="2">
    <location>
        <position position="197"/>
    </location>
</feature>
<evidence type="ECO:0000313" key="2">
    <source>
        <dbReference type="EMBL" id="CAA9543255.1"/>
    </source>
</evidence>
<feature type="region of interest" description="Disordered" evidence="1">
    <location>
        <begin position="135"/>
        <end position="197"/>
    </location>
</feature>
<evidence type="ECO:0000256" key="1">
    <source>
        <dbReference type="SAM" id="MobiDB-lite"/>
    </source>
</evidence>
<feature type="compositionally biased region" description="Polar residues" evidence="1">
    <location>
        <begin position="25"/>
        <end position="36"/>
    </location>
</feature>
<dbReference type="AlphaFoldDB" id="A0A6J4U8L3"/>
<protein>
    <submittedName>
        <fullName evidence="2">Uncharacterized protein</fullName>
    </submittedName>
</protein>
<proteinExistence type="predicted"/>